<dbReference type="Proteomes" id="UP000288805">
    <property type="component" value="Unassembled WGS sequence"/>
</dbReference>
<proteinExistence type="predicted"/>
<comment type="caution">
    <text evidence="3">The sequence shown here is derived from an EMBL/GenBank/DDBJ whole genome shotgun (WGS) entry which is preliminary data.</text>
</comment>
<dbReference type="EMBL" id="QGNW01001128">
    <property type="protein sequence ID" value="RVW54312.1"/>
    <property type="molecule type" value="Genomic_DNA"/>
</dbReference>
<keyword evidence="1" id="KW-0812">Transmembrane</keyword>
<dbReference type="InterPro" id="IPR011989">
    <property type="entry name" value="ARM-like"/>
</dbReference>
<dbReference type="OrthoDB" id="413467at2759"/>
<evidence type="ECO:0000313" key="3">
    <source>
        <dbReference type="EMBL" id="RVX20158.1"/>
    </source>
</evidence>
<keyword evidence="1" id="KW-0472">Membrane</keyword>
<evidence type="ECO:0000313" key="4">
    <source>
        <dbReference type="Proteomes" id="UP000288805"/>
    </source>
</evidence>
<sequence length="125" mass="14413">MALSGMRGLSVFISDIRNCQNKEQERLRVDKELGNVRTRFKNEKVRVSNFSFSVLFLISLGFSFFFLFSLHQGLFYGRDGLMRNLDLVKDMNAKSIEKKILILQGKNAIGNNFKLYSPAAFHNVR</sequence>
<name>A0A438KG32_VITVI</name>
<gene>
    <name evidence="3" type="primary">ALPHA-ADR_2</name>
    <name evidence="2" type="synonym">ALPHA-ADR_3</name>
    <name evidence="3" type="ORF">CK203_004796</name>
    <name evidence="2" type="ORF">CK203_068365</name>
</gene>
<organism evidence="3 4">
    <name type="scientific">Vitis vinifera</name>
    <name type="common">Grape</name>
    <dbReference type="NCBI Taxonomy" id="29760"/>
    <lineage>
        <taxon>Eukaryota</taxon>
        <taxon>Viridiplantae</taxon>
        <taxon>Streptophyta</taxon>
        <taxon>Embryophyta</taxon>
        <taxon>Tracheophyta</taxon>
        <taxon>Spermatophyta</taxon>
        <taxon>Magnoliopsida</taxon>
        <taxon>eudicotyledons</taxon>
        <taxon>Gunneridae</taxon>
        <taxon>Pentapetalae</taxon>
        <taxon>rosids</taxon>
        <taxon>Vitales</taxon>
        <taxon>Vitaceae</taxon>
        <taxon>Viteae</taxon>
        <taxon>Vitis</taxon>
    </lineage>
</organism>
<protein>
    <submittedName>
        <fullName evidence="3">AP-2 complex subunit alpha-1</fullName>
    </submittedName>
</protein>
<dbReference type="AlphaFoldDB" id="A0A438KG32"/>
<dbReference type="Gene3D" id="1.25.10.10">
    <property type="entry name" value="Leucine-rich Repeat Variant"/>
    <property type="match status" value="1"/>
</dbReference>
<evidence type="ECO:0000256" key="1">
    <source>
        <dbReference type="SAM" id="Phobius"/>
    </source>
</evidence>
<evidence type="ECO:0000313" key="2">
    <source>
        <dbReference type="EMBL" id="RVW54312.1"/>
    </source>
</evidence>
<accession>A0A438KG32</accession>
<dbReference type="EMBL" id="QGNW01000007">
    <property type="protein sequence ID" value="RVX20158.1"/>
    <property type="molecule type" value="Genomic_DNA"/>
</dbReference>
<feature type="transmembrane region" description="Helical" evidence="1">
    <location>
        <begin position="47"/>
        <end position="68"/>
    </location>
</feature>
<reference evidence="3 4" key="1">
    <citation type="journal article" date="2018" name="PLoS Genet.">
        <title>Population sequencing reveals clonal diversity and ancestral inbreeding in the grapevine cultivar Chardonnay.</title>
        <authorList>
            <person name="Roach M.J."/>
            <person name="Johnson D.L."/>
            <person name="Bohlmann J."/>
            <person name="van Vuuren H.J."/>
            <person name="Jones S.J."/>
            <person name="Pretorius I.S."/>
            <person name="Schmidt S.A."/>
            <person name="Borneman A.R."/>
        </authorList>
    </citation>
    <scope>NUCLEOTIDE SEQUENCE [LARGE SCALE GENOMIC DNA]</scope>
    <source>
        <strain evidence="4">cv. Chardonnay</strain>
        <strain evidence="3">I10V1</strain>
        <tissue evidence="3">Leaf</tissue>
    </source>
</reference>
<keyword evidence="1" id="KW-1133">Transmembrane helix</keyword>